<accession>A0A9Q2P715</accession>
<dbReference type="EMBL" id="JAFBXF010000015">
    <property type="protein sequence ID" value="MBM2419054.1"/>
    <property type="molecule type" value="Genomic_DNA"/>
</dbReference>
<dbReference type="GO" id="GO:0009898">
    <property type="term" value="C:cytoplasmic side of plasma membrane"/>
    <property type="evidence" value="ECO:0007669"/>
    <property type="project" value="TreeGrafter"/>
</dbReference>
<dbReference type="Gene3D" id="3.40.50.2300">
    <property type="match status" value="1"/>
</dbReference>
<reference evidence="1 4" key="1">
    <citation type="submission" date="2021-01" db="EMBL/GenBank/DDBJ databases">
        <title>Diatom-associated Roseobacters Show Island Model of Population Structure.</title>
        <authorList>
            <person name="Qu L."/>
            <person name="Feng X."/>
            <person name="Chen Y."/>
            <person name="Li L."/>
            <person name="Wang X."/>
            <person name="Hu Z."/>
            <person name="Wang H."/>
            <person name="Luo H."/>
        </authorList>
    </citation>
    <scope>NUCLEOTIDE SEQUENCE</scope>
    <source>
        <strain evidence="2 4">CC28-63</strain>
        <strain evidence="1">CC28-69</strain>
    </source>
</reference>
<dbReference type="Proteomes" id="UP000755667">
    <property type="component" value="Unassembled WGS sequence"/>
</dbReference>
<evidence type="ECO:0000313" key="4">
    <source>
        <dbReference type="Proteomes" id="UP000809440"/>
    </source>
</evidence>
<dbReference type="Gene3D" id="3.40.50.300">
    <property type="entry name" value="P-loop containing nucleotide triphosphate hydrolases"/>
    <property type="match status" value="1"/>
</dbReference>
<gene>
    <name evidence="1" type="ORF">JQX41_18850</name>
    <name evidence="2" type="ORF">JQX48_18870</name>
</gene>
<dbReference type="InterPro" id="IPR027417">
    <property type="entry name" value="P-loop_NTPase"/>
</dbReference>
<keyword evidence="4" id="KW-1185">Reference proteome</keyword>
<proteinExistence type="predicted"/>
<sequence>MSTQSLFIPRTTIATFAKTPEVLTVLQDLKDHTLLSRAQYNAFDGDIDEIINKYPSGGTPELLILEHDGPIEDLERLAEVSAATTQLIIISSDNDISRYRRLLDQGGADYLFTPVTPELLLGSISRTFSHTENRQAGALVTVFSCGRGSGGSTIAQNTAALISQLPEKRALLLDFDLFTGTTTLTFDLSPVRGLRELLRDPKSISPKEITKLAHERSTSLQILCSPPSLEPGFSVNMDHFVDILDQARTLSDFIIVDMPSGWSLLHSKLLAMSEHTMLVSMADLGSYQTLHNIETLAANLRQNLPPADIVINRWSPATESLISSRLFSETAKGGHLVKVGDFGKTAIAAAEAGKAVAETTPFPSDLKDLFSFVEGLAGVRRKQQDRKVKQFWTSLFGRKQT</sequence>
<name>A0A9Q2P715_9RHOB</name>
<dbReference type="SUPFAM" id="SSF52172">
    <property type="entry name" value="CheY-like"/>
    <property type="match status" value="1"/>
</dbReference>
<dbReference type="InterPro" id="IPR011006">
    <property type="entry name" value="CheY-like_superfamily"/>
</dbReference>
<dbReference type="EMBL" id="JAFBXE010000015">
    <property type="protein sequence ID" value="MBM2414383.1"/>
    <property type="molecule type" value="Genomic_DNA"/>
</dbReference>
<evidence type="ECO:0008006" key="5">
    <source>
        <dbReference type="Google" id="ProtNLM"/>
    </source>
</evidence>
<dbReference type="AlphaFoldDB" id="A0A9Q2P715"/>
<evidence type="ECO:0000313" key="2">
    <source>
        <dbReference type="EMBL" id="MBM2419054.1"/>
    </source>
</evidence>
<dbReference type="RefSeq" id="WP_085631610.1">
    <property type="nucleotide sequence ID" value="NZ_JAFBWU010000015.1"/>
</dbReference>
<evidence type="ECO:0000313" key="3">
    <source>
        <dbReference type="Proteomes" id="UP000755667"/>
    </source>
</evidence>
<evidence type="ECO:0000313" key="1">
    <source>
        <dbReference type="EMBL" id="MBM2414383.1"/>
    </source>
</evidence>
<dbReference type="InterPro" id="IPR050625">
    <property type="entry name" value="ParA/MinD_ATPase"/>
</dbReference>
<dbReference type="SUPFAM" id="SSF52540">
    <property type="entry name" value="P-loop containing nucleoside triphosphate hydrolases"/>
    <property type="match status" value="1"/>
</dbReference>
<dbReference type="GO" id="GO:0016887">
    <property type="term" value="F:ATP hydrolysis activity"/>
    <property type="evidence" value="ECO:0007669"/>
    <property type="project" value="TreeGrafter"/>
</dbReference>
<dbReference type="GO" id="GO:0005829">
    <property type="term" value="C:cytosol"/>
    <property type="evidence" value="ECO:0007669"/>
    <property type="project" value="TreeGrafter"/>
</dbReference>
<dbReference type="OrthoDB" id="8281972at2"/>
<dbReference type="Proteomes" id="UP000809440">
    <property type="component" value="Unassembled WGS sequence"/>
</dbReference>
<dbReference type="GO" id="GO:0005524">
    <property type="term" value="F:ATP binding"/>
    <property type="evidence" value="ECO:0007669"/>
    <property type="project" value="TreeGrafter"/>
</dbReference>
<protein>
    <recommendedName>
        <fullName evidence="5">Response regulatory domain-containing protein</fullName>
    </recommendedName>
</protein>
<organism evidence="1 3">
    <name type="scientific">Marivita cryptomonadis</name>
    <dbReference type="NCBI Taxonomy" id="505252"/>
    <lineage>
        <taxon>Bacteria</taxon>
        <taxon>Pseudomonadati</taxon>
        <taxon>Pseudomonadota</taxon>
        <taxon>Alphaproteobacteria</taxon>
        <taxon>Rhodobacterales</taxon>
        <taxon>Roseobacteraceae</taxon>
        <taxon>Marivita</taxon>
    </lineage>
</organism>
<dbReference type="PANTHER" id="PTHR43384:SF13">
    <property type="entry name" value="SLR0110 PROTEIN"/>
    <property type="match status" value="1"/>
</dbReference>
<dbReference type="GO" id="GO:0051782">
    <property type="term" value="P:negative regulation of cell division"/>
    <property type="evidence" value="ECO:0007669"/>
    <property type="project" value="TreeGrafter"/>
</dbReference>
<comment type="caution">
    <text evidence="1">The sequence shown here is derived from an EMBL/GenBank/DDBJ whole genome shotgun (WGS) entry which is preliminary data.</text>
</comment>
<dbReference type="PANTHER" id="PTHR43384">
    <property type="entry name" value="SEPTUM SITE-DETERMINING PROTEIN MIND HOMOLOG, CHLOROPLASTIC-RELATED"/>
    <property type="match status" value="1"/>
</dbReference>
<dbReference type="GeneID" id="62642238"/>